<feature type="domain" description="Arrestin-like N-terminal" evidence="2">
    <location>
        <begin position="127"/>
        <end position="214"/>
    </location>
</feature>
<dbReference type="GO" id="GO:0031625">
    <property type="term" value="F:ubiquitin protein ligase binding"/>
    <property type="evidence" value="ECO:0007669"/>
    <property type="project" value="TreeGrafter"/>
</dbReference>
<dbReference type="OrthoDB" id="2238745at2759"/>
<evidence type="ECO:0000313" key="4">
    <source>
        <dbReference type="Proteomes" id="UP000183567"/>
    </source>
</evidence>
<accession>A0A1J8Q3E1</accession>
<dbReference type="Pfam" id="PF00339">
    <property type="entry name" value="Arrestin_N"/>
    <property type="match status" value="1"/>
</dbReference>
<dbReference type="InterPro" id="IPR011021">
    <property type="entry name" value="Arrestin-like_N"/>
</dbReference>
<dbReference type="STRING" id="180088.A0A1J8Q3E1"/>
<protein>
    <recommendedName>
        <fullName evidence="2">Arrestin-like N-terminal domain-containing protein</fullName>
    </recommendedName>
</protein>
<dbReference type="Proteomes" id="UP000183567">
    <property type="component" value="Unassembled WGS sequence"/>
</dbReference>
<dbReference type="EMBL" id="LVVM01003029">
    <property type="protein sequence ID" value="OJA15581.1"/>
    <property type="molecule type" value="Genomic_DNA"/>
</dbReference>
<dbReference type="AlphaFoldDB" id="A0A1J8Q3E1"/>
<feature type="non-terminal residue" evidence="3">
    <location>
        <position position="1"/>
    </location>
</feature>
<dbReference type="GO" id="GO:0070086">
    <property type="term" value="P:ubiquitin-dependent endocytosis"/>
    <property type="evidence" value="ECO:0007669"/>
    <property type="project" value="TreeGrafter"/>
</dbReference>
<name>A0A1J8Q3E1_9AGAM</name>
<evidence type="ECO:0000256" key="1">
    <source>
        <dbReference type="SAM" id="MobiDB-lite"/>
    </source>
</evidence>
<dbReference type="GO" id="GO:0030674">
    <property type="term" value="F:protein-macromolecule adaptor activity"/>
    <property type="evidence" value="ECO:0007669"/>
    <property type="project" value="TreeGrafter"/>
</dbReference>
<gene>
    <name evidence="3" type="ORF">AZE42_12838</name>
</gene>
<sequence length="397" mass="44563">PSDWIGDSQFPETSCPLVTASVFSPGQTSRINSPTCSPPAGYRSGGVVSNSTATYMHDDIYRGRKHARFSFSAVANAIDTMVEHVRSRSPRAKSQRRSMSRHHDGDSERGRTLDRGKGKLLDLLLDENERHKHHSTLAKVEELLGLEEEHRAVRDGWKEFKKGTYTYPISFAMPNNSPPTIECDHGSIIWRSKAEVHRPGAFTTKLTAQREVLVVVAPGEEDSEESENIIIEHEDEMASTVMGPGPWAFHHELQLPEHCPLIHFSNRNKKSNITINHTLKIALRVEHGDDEEIDPRTKQRKESDILIQTPVHILSCRCTPAWTSLPMYYEVLQHGFVNKRASCTCDVRPGRRMYSDSEDSELQRLDRVVSSDSAASSAENHSTEGHTAEPPMQTLVG</sequence>
<dbReference type="Gene3D" id="2.60.40.640">
    <property type="match status" value="1"/>
</dbReference>
<dbReference type="InterPro" id="IPR050357">
    <property type="entry name" value="Arrestin_domain-protein"/>
</dbReference>
<dbReference type="GO" id="GO:0005829">
    <property type="term" value="C:cytosol"/>
    <property type="evidence" value="ECO:0007669"/>
    <property type="project" value="TreeGrafter"/>
</dbReference>
<evidence type="ECO:0000259" key="2">
    <source>
        <dbReference type="Pfam" id="PF00339"/>
    </source>
</evidence>
<feature type="compositionally biased region" description="Basic and acidic residues" evidence="1">
    <location>
        <begin position="101"/>
        <end position="114"/>
    </location>
</feature>
<dbReference type="PANTHER" id="PTHR11188">
    <property type="entry name" value="ARRESTIN DOMAIN CONTAINING PROTEIN"/>
    <property type="match status" value="1"/>
</dbReference>
<keyword evidence="4" id="KW-1185">Reference proteome</keyword>
<dbReference type="InterPro" id="IPR014752">
    <property type="entry name" value="Arrestin-like_C"/>
</dbReference>
<proteinExistence type="predicted"/>
<organism evidence="3 4">
    <name type="scientific">Rhizopogon vesiculosus</name>
    <dbReference type="NCBI Taxonomy" id="180088"/>
    <lineage>
        <taxon>Eukaryota</taxon>
        <taxon>Fungi</taxon>
        <taxon>Dikarya</taxon>
        <taxon>Basidiomycota</taxon>
        <taxon>Agaricomycotina</taxon>
        <taxon>Agaricomycetes</taxon>
        <taxon>Agaricomycetidae</taxon>
        <taxon>Boletales</taxon>
        <taxon>Suillineae</taxon>
        <taxon>Rhizopogonaceae</taxon>
        <taxon>Rhizopogon</taxon>
    </lineage>
</organism>
<dbReference type="PANTHER" id="PTHR11188:SF17">
    <property type="entry name" value="FI21816P1"/>
    <property type="match status" value="1"/>
</dbReference>
<evidence type="ECO:0000313" key="3">
    <source>
        <dbReference type="EMBL" id="OJA15581.1"/>
    </source>
</evidence>
<feature type="compositionally biased region" description="Basic residues" evidence="1">
    <location>
        <begin position="87"/>
        <end position="100"/>
    </location>
</feature>
<comment type="caution">
    <text evidence="3">The sequence shown here is derived from an EMBL/GenBank/DDBJ whole genome shotgun (WGS) entry which is preliminary data.</text>
</comment>
<feature type="region of interest" description="Disordered" evidence="1">
    <location>
        <begin position="84"/>
        <end position="114"/>
    </location>
</feature>
<dbReference type="GO" id="GO:0005886">
    <property type="term" value="C:plasma membrane"/>
    <property type="evidence" value="ECO:0007669"/>
    <property type="project" value="TreeGrafter"/>
</dbReference>
<feature type="region of interest" description="Disordered" evidence="1">
    <location>
        <begin position="354"/>
        <end position="397"/>
    </location>
</feature>
<reference evidence="3 4" key="1">
    <citation type="submission" date="2016-03" db="EMBL/GenBank/DDBJ databases">
        <title>Comparative genomics of the ectomycorrhizal sister species Rhizopogon vinicolor and Rhizopogon vesiculosus (Basidiomycota: Boletales) reveals a divergence of the mating type B locus.</title>
        <authorList>
            <person name="Mujic A.B."/>
            <person name="Kuo A."/>
            <person name="Tritt A."/>
            <person name="Lipzen A."/>
            <person name="Chen C."/>
            <person name="Johnson J."/>
            <person name="Sharma A."/>
            <person name="Barry K."/>
            <person name="Grigoriev I.V."/>
            <person name="Spatafora J.W."/>
        </authorList>
    </citation>
    <scope>NUCLEOTIDE SEQUENCE [LARGE SCALE GENOMIC DNA]</scope>
    <source>
        <strain evidence="3 4">AM-OR11-056</strain>
    </source>
</reference>